<proteinExistence type="predicted"/>
<comment type="caution">
    <text evidence="1">The sequence shown here is derived from an EMBL/GenBank/DDBJ whole genome shotgun (WGS) entry which is preliminary data.</text>
</comment>
<keyword evidence="2" id="KW-1185">Reference proteome</keyword>
<protein>
    <submittedName>
        <fullName evidence="1">Uncharacterized protein</fullName>
    </submittedName>
</protein>
<organism evidence="1 2">
    <name type="scientific">Quercus suber</name>
    <name type="common">Cork oak</name>
    <dbReference type="NCBI Taxonomy" id="58331"/>
    <lineage>
        <taxon>Eukaryota</taxon>
        <taxon>Viridiplantae</taxon>
        <taxon>Streptophyta</taxon>
        <taxon>Embryophyta</taxon>
        <taxon>Tracheophyta</taxon>
        <taxon>Spermatophyta</taxon>
        <taxon>Magnoliopsida</taxon>
        <taxon>eudicotyledons</taxon>
        <taxon>Gunneridae</taxon>
        <taxon>Pentapetalae</taxon>
        <taxon>rosids</taxon>
        <taxon>fabids</taxon>
        <taxon>Fagales</taxon>
        <taxon>Fagaceae</taxon>
        <taxon>Quercus</taxon>
    </lineage>
</organism>
<evidence type="ECO:0000313" key="1">
    <source>
        <dbReference type="EMBL" id="KAK7829697.1"/>
    </source>
</evidence>
<dbReference type="EMBL" id="PKMF04000477">
    <property type="protein sequence ID" value="KAK7829697.1"/>
    <property type="molecule type" value="Genomic_DNA"/>
</dbReference>
<reference evidence="1 2" key="1">
    <citation type="journal article" date="2018" name="Sci. Data">
        <title>The draft genome sequence of cork oak.</title>
        <authorList>
            <person name="Ramos A.M."/>
            <person name="Usie A."/>
            <person name="Barbosa P."/>
            <person name="Barros P.M."/>
            <person name="Capote T."/>
            <person name="Chaves I."/>
            <person name="Simoes F."/>
            <person name="Abreu I."/>
            <person name="Carrasquinho I."/>
            <person name="Faro C."/>
            <person name="Guimaraes J.B."/>
            <person name="Mendonca D."/>
            <person name="Nobrega F."/>
            <person name="Rodrigues L."/>
            <person name="Saibo N.J.M."/>
            <person name="Varela M.C."/>
            <person name="Egas C."/>
            <person name="Matos J."/>
            <person name="Miguel C.M."/>
            <person name="Oliveira M.M."/>
            <person name="Ricardo C.P."/>
            <person name="Goncalves S."/>
        </authorList>
    </citation>
    <scope>NUCLEOTIDE SEQUENCE [LARGE SCALE GENOMIC DNA]</scope>
    <source>
        <strain evidence="2">cv. HL8</strain>
    </source>
</reference>
<dbReference type="Proteomes" id="UP000237347">
    <property type="component" value="Unassembled WGS sequence"/>
</dbReference>
<evidence type="ECO:0000313" key="2">
    <source>
        <dbReference type="Proteomes" id="UP000237347"/>
    </source>
</evidence>
<name>A0AAW0JRQ6_QUESU</name>
<dbReference type="AlphaFoldDB" id="A0AAW0JRQ6"/>
<sequence length="76" mass="8486">MRGIHAVEYVVTKNAGNAAGGVRFHNEIGSEYSKQINFDFCHKFHMEAVSLFINDMDGIAYASNNEINVSARVFKC</sequence>
<gene>
    <name evidence="1" type="ORF">CFP56_028951</name>
</gene>
<accession>A0AAW0JRQ6</accession>